<evidence type="ECO:0000313" key="1">
    <source>
        <dbReference type="EMBL" id="MBW63529.1"/>
    </source>
</evidence>
<protein>
    <submittedName>
        <fullName evidence="1">Putative secreted protein</fullName>
    </submittedName>
</protein>
<reference evidence="1" key="1">
    <citation type="submission" date="2018-01" db="EMBL/GenBank/DDBJ databases">
        <title>An insight into the sialome of Amazonian anophelines.</title>
        <authorList>
            <person name="Ribeiro J.M."/>
            <person name="Scarpassa V."/>
            <person name="Calvo E."/>
        </authorList>
    </citation>
    <scope>NUCLEOTIDE SEQUENCE</scope>
    <source>
        <tissue evidence="1">Salivary glands</tissue>
    </source>
</reference>
<proteinExistence type="predicted"/>
<accession>A0A2M4CE40</accession>
<name>A0A2M4CE40_9DIPT</name>
<dbReference type="EMBL" id="GGFJ01014388">
    <property type="protein sequence ID" value="MBW63529.1"/>
    <property type="molecule type" value="Transcribed_RNA"/>
</dbReference>
<organism evidence="1">
    <name type="scientific">Anopheles marajoara</name>
    <dbReference type="NCBI Taxonomy" id="58244"/>
    <lineage>
        <taxon>Eukaryota</taxon>
        <taxon>Metazoa</taxon>
        <taxon>Ecdysozoa</taxon>
        <taxon>Arthropoda</taxon>
        <taxon>Hexapoda</taxon>
        <taxon>Insecta</taxon>
        <taxon>Pterygota</taxon>
        <taxon>Neoptera</taxon>
        <taxon>Endopterygota</taxon>
        <taxon>Diptera</taxon>
        <taxon>Nematocera</taxon>
        <taxon>Culicoidea</taxon>
        <taxon>Culicidae</taxon>
        <taxon>Anophelinae</taxon>
        <taxon>Anopheles</taxon>
    </lineage>
</organism>
<sequence length="71" mass="7855">MAEICWFFSASTASGNVSAAAAAAAACHFVRGPVVVPWWCHILHPHSLFPHTALPHSLNRLYHLRCNFDEL</sequence>
<dbReference type="AlphaFoldDB" id="A0A2M4CE40"/>